<keyword evidence="7" id="KW-1003">Cell membrane</keyword>
<keyword evidence="14 23" id="KW-0297">G-protein coupled receptor</keyword>
<accession>A0A643C0E0</accession>
<dbReference type="PROSITE" id="PS00237">
    <property type="entry name" value="G_PROTEIN_RECEP_F1_1"/>
    <property type="match status" value="1"/>
</dbReference>
<keyword evidence="15 25" id="KW-0472">Membrane</keyword>
<comment type="caution">
    <text evidence="27">The sequence shown here is derived from an EMBL/GenBank/DDBJ whole genome shotgun (WGS) entry which is preliminary data.</text>
</comment>
<gene>
    <name evidence="27" type="ORF">E2I00_011749</name>
</gene>
<keyword evidence="28" id="KW-1185">Reference proteome</keyword>
<dbReference type="InterPro" id="IPR022726">
    <property type="entry name" value="Chemokine_CXCR4_N_dom"/>
</dbReference>
<name>A0A643C0E0_BALPH</name>
<feature type="compositionally biased region" description="Basic and acidic residues" evidence="24">
    <location>
        <begin position="1"/>
        <end position="21"/>
    </location>
</feature>
<evidence type="ECO:0000256" key="17">
    <source>
        <dbReference type="ARBA" id="ARBA00023170"/>
    </source>
</evidence>
<evidence type="ECO:0000256" key="23">
    <source>
        <dbReference type="RuleBase" id="RU000688"/>
    </source>
</evidence>
<evidence type="ECO:0000313" key="27">
    <source>
        <dbReference type="EMBL" id="KAB0393729.1"/>
    </source>
</evidence>
<keyword evidence="19 23" id="KW-0807">Transducer</keyword>
<keyword evidence="20" id="KW-0458">Lysosome</keyword>
<dbReference type="InterPro" id="IPR017452">
    <property type="entry name" value="GPCR_Rhodpsn_7TM"/>
</dbReference>
<protein>
    <recommendedName>
        <fullName evidence="6">C-X-C chemokine receptor type 4</fullName>
    </recommendedName>
</protein>
<keyword evidence="12" id="KW-0654">Proteoglycan</keyword>
<dbReference type="GO" id="GO:0007204">
    <property type="term" value="P:positive regulation of cytosolic calcium ion concentration"/>
    <property type="evidence" value="ECO:0007669"/>
    <property type="project" value="TreeGrafter"/>
</dbReference>
<evidence type="ECO:0000256" key="19">
    <source>
        <dbReference type="ARBA" id="ARBA00023224"/>
    </source>
</evidence>
<evidence type="ECO:0000256" key="20">
    <source>
        <dbReference type="ARBA" id="ARBA00023228"/>
    </source>
</evidence>
<dbReference type="GO" id="GO:0060326">
    <property type="term" value="P:cell chemotaxis"/>
    <property type="evidence" value="ECO:0007669"/>
    <property type="project" value="TreeGrafter"/>
</dbReference>
<evidence type="ECO:0000256" key="15">
    <source>
        <dbReference type="ARBA" id="ARBA00023136"/>
    </source>
</evidence>
<feature type="transmembrane region" description="Helical" evidence="25">
    <location>
        <begin position="174"/>
        <end position="195"/>
    </location>
</feature>
<sequence length="476" mass="54105">MDNVTPDREGQVKVPNVDEGKASSGEKPFHRKLYSLLDNQKRITIIAAKLLEQFAFTAFYKQLHNISKDNYTEDDLGSGDYDSTKEPCFREENAHFNRIFLPTVYSIIFLTGIVGNGLVILVMGYQKKLRSMTDKYRLHLSVADLLFVLTLPFWAVDAVANWYFGKFLCKAVHVIYTVNLYSSVLILAFISLDRYLAIVHATNSQRPRKLLAEKVVYVGVWIPALLLTIPDFIFANVREADGRYICDRFYPSDLWLVVFQFQHIVVGLILPGIVILSCYCIIISKLSHSKGYQKRKALKTTVILILAFFACWLPYYIGISIDSFILLEIIQQGLINARTFSFYEQIFSAITTVAVAAGCFLHSQHIYLNGCFKGDITNVSTGEMKATRSLRIHVTVSNGTDGQREGQRVFIALRHFQNMREEVFLDNFAKCGESTQRDGIVLSQHFPGLHCFAENSYAYKILLQVKNLSDEDSIVL</sequence>
<feature type="transmembrane region" description="Helical" evidence="25">
    <location>
        <begin position="136"/>
        <end position="154"/>
    </location>
</feature>
<evidence type="ECO:0000256" key="10">
    <source>
        <dbReference type="ARBA" id="ARBA00022753"/>
    </source>
</evidence>
<evidence type="ECO:0000256" key="12">
    <source>
        <dbReference type="ARBA" id="ARBA00022974"/>
    </source>
</evidence>
<keyword evidence="17 23" id="KW-0675">Receptor</keyword>
<keyword evidence="18" id="KW-0325">Glycoprotein</keyword>
<keyword evidence="8" id="KW-0765">Sulfation</keyword>
<dbReference type="Proteomes" id="UP000437017">
    <property type="component" value="Unassembled WGS sequence"/>
</dbReference>
<dbReference type="InterPro" id="IPR050119">
    <property type="entry name" value="CCR1-9-like"/>
</dbReference>
<evidence type="ECO:0000256" key="6">
    <source>
        <dbReference type="ARBA" id="ARBA00020037"/>
    </source>
</evidence>
<evidence type="ECO:0000256" key="11">
    <source>
        <dbReference type="ARBA" id="ARBA00022949"/>
    </source>
</evidence>
<dbReference type="CDD" id="cd15179">
    <property type="entry name" value="7tmA_CXCR4"/>
    <property type="match status" value="1"/>
</dbReference>
<evidence type="ECO:0000256" key="22">
    <source>
        <dbReference type="ARBA" id="ARBA00045438"/>
    </source>
</evidence>
<dbReference type="Gene3D" id="1.20.1070.10">
    <property type="entry name" value="Rhodopsin 7-helix transmembrane proteins"/>
    <property type="match status" value="1"/>
</dbReference>
<proteinExistence type="inferred from homology"/>
<keyword evidence="16" id="KW-1015">Disulfide bond</keyword>
<evidence type="ECO:0000256" key="7">
    <source>
        <dbReference type="ARBA" id="ARBA00022475"/>
    </source>
</evidence>
<dbReference type="GO" id="GO:0009897">
    <property type="term" value="C:external side of plasma membrane"/>
    <property type="evidence" value="ECO:0007669"/>
    <property type="project" value="TreeGrafter"/>
</dbReference>
<dbReference type="PRINTS" id="PR00237">
    <property type="entry name" value="GPCRRHODOPSN"/>
</dbReference>
<evidence type="ECO:0000256" key="1">
    <source>
        <dbReference type="ARBA" id="ARBA00004282"/>
    </source>
</evidence>
<dbReference type="GO" id="GO:0005770">
    <property type="term" value="C:late endosome"/>
    <property type="evidence" value="ECO:0007669"/>
    <property type="project" value="UniProtKB-SubCell"/>
</dbReference>
<dbReference type="GO" id="GO:0019722">
    <property type="term" value="P:calcium-mediated signaling"/>
    <property type="evidence" value="ECO:0007669"/>
    <property type="project" value="TreeGrafter"/>
</dbReference>
<evidence type="ECO:0000256" key="21">
    <source>
        <dbReference type="ARBA" id="ARBA00024218"/>
    </source>
</evidence>
<keyword evidence="13 25" id="KW-1133">Transmembrane helix</keyword>
<evidence type="ECO:0000256" key="8">
    <source>
        <dbReference type="ARBA" id="ARBA00022641"/>
    </source>
</evidence>
<organism evidence="27 28">
    <name type="scientific">Balaenoptera physalus</name>
    <name type="common">Fin whale</name>
    <name type="synonym">Balaena physalus</name>
    <dbReference type="NCBI Taxonomy" id="9770"/>
    <lineage>
        <taxon>Eukaryota</taxon>
        <taxon>Metazoa</taxon>
        <taxon>Chordata</taxon>
        <taxon>Craniata</taxon>
        <taxon>Vertebrata</taxon>
        <taxon>Euteleostomi</taxon>
        <taxon>Mammalia</taxon>
        <taxon>Eutheria</taxon>
        <taxon>Laurasiatheria</taxon>
        <taxon>Artiodactyla</taxon>
        <taxon>Whippomorpha</taxon>
        <taxon>Cetacea</taxon>
        <taxon>Mysticeti</taxon>
        <taxon>Balaenopteridae</taxon>
        <taxon>Balaenoptera</taxon>
    </lineage>
</organism>
<dbReference type="GO" id="GO:0030334">
    <property type="term" value="P:regulation of cell migration"/>
    <property type="evidence" value="ECO:0007669"/>
    <property type="project" value="UniProtKB-ARBA"/>
</dbReference>
<evidence type="ECO:0000256" key="25">
    <source>
        <dbReference type="SAM" id="Phobius"/>
    </source>
</evidence>
<feature type="transmembrane region" description="Helical" evidence="25">
    <location>
        <begin position="346"/>
        <end position="363"/>
    </location>
</feature>
<evidence type="ECO:0000256" key="13">
    <source>
        <dbReference type="ARBA" id="ARBA00022989"/>
    </source>
</evidence>
<dbReference type="EMBL" id="SGJD01003010">
    <property type="protein sequence ID" value="KAB0393729.1"/>
    <property type="molecule type" value="Genomic_DNA"/>
</dbReference>
<dbReference type="Pfam" id="PF12109">
    <property type="entry name" value="CXCR4_N"/>
    <property type="match status" value="1"/>
</dbReference>
<dbReference type="PANTHER" id="PTHR10489">
    <property type="entry name" value="CELL ADHESION MOLECULE"/>
    <property type="match status" value="1"/>
</dbReference>
<evidence type="ECO:0000313" key="28">
    <source>
        <dbReference type="Proteomes" id="UP000437017"/>
    </source>
</evidence>
<dbReference type="GO" id="GO:0016493">
    <property type="term" value="F:C-C chemokine receptor activity"/>
    <property type="evidence" value="ECO:0007669"/>
    <property type="project" value="TreeGrafter"/>
</dbReference>
<evidence type="ECO:0000256" key="16">
    <source>
        <dbReference type="ARBA" id="ARBA00023157"/>
    </source>
</evidence>
<dbReference type="GO" id="GO:0005769">
    <property type="term" value="C:early endosome"/>
    <property type="evidence" value="ECO:0007669"/>
    <property type="project" value="UniProtKB-SubCell"/>
</dbReference>
<comment type="similarity">
    <text evidence="23">Belongs to the G-protein coupled receptor 1 family.</text>
</comment>
<dbReference type="FunFam" id="1.20.1070.10:FF:000063">
    <property type="entry name" value="C-X-C chemokine receptor type 4"/>
    <property type="match status" value="1"/>
</dbReference>
<dbReference type="PRINTS" id="PR00645">
    <property type="entry name" value="CXCCHMKINER4"/>
</dbReference>
<feature type="transmembrane region" description="Helical" evidence="25">
    <location>
        <begin position="215"/>
        <end position="234"/>
    </location>
</feature>
<dbReference type="InterPro" id="IPR000355">
    <property type="entry name" value="Chemokine_rcpt"/>
</dbReference>
<comment type="subunit">
    <text evidence="21">Monomer. Can form homodimers. Interacts with CD164. Interacts with ARRB2; the interaction is dependent on the C-terminal phosphorylation of CXCR4 and allows activation of MAPK1 and MAPK3. Interacts with ARR3; the interaction is dependent on the C-terminal phosphorylation of CXCR4 and modulates calcium mobilization. Interacts with RNF113A; the interaction, enhanced by CXCL12, promotes CXCR4 ubiquitination and subsequent degradation. Interacts (via the cytoplasmic C-terminal) with ITCH (via the WW domains I and II); the interaction, enhanced by CXCL12, promotes CXCR4 ubiquitination and leads to its degradation. Interacts with extracellular ubiquitin. Interacts with DBN1; this interaction is enhanced by antigenic stimulation. Following LPS binding, may form a complex with GDF5, HSP90AA1 and HSPA8.</text>
</comment>
<feature type="transmembrane region" description="Helical" evidence="25">
    <location>
        <begin position="99"/>
        <end position="124"/>
    </location>
</feature>
<dbReference type="GO" id="GO:0007420">
    <property type="term" value="P:brain development"/>
    <property type="evidence" value="ECO:0007669"/>
    <property type="project" value="TreeGrafter"/>
</dbReference>
<keyword evidence="9 23" id="KW-0812">Transmembrane</keyword>
<comment type="subcellular location">
    <subcellularLocation>
        <location evidence="1">Cell junction</location>
    </subcellularLocation>
    <subcellularLocation>
        <location evidence="5">Cell membrane</location>
        <topology evidence="5">Multi-pass membrane protein</topology>
    </subcellularLocation>
    <subcellularLocation>
        <location evidence="3">Early endosome</location>
    </subcellularLocation>
    <subcellularLocation>
        <location evidence="4">Late endosome</location>
    </subcellularLocation>
    <subcellularLocation>
        <location evidence="2">Lysosome</location>
    </subcellularLocation>
</comment>
<feature type="domain" description="G-protein coupled receptors family 1 profile" evidence="26">
    <location>
        <begin position="115"/>
        <end position="362"/>
    </location>
</feature>
<dbReference type="InterPro" id="IPR000276">
    <property type="entry name" value="GPCR_Rhodpsn"/>
</dbReference>
<dbReference type="GO" id="GO:0070161">
    <property type="term" value="C:anchoring junction"/>
    <property type="evidence" value="ECO:0007669"/>
    <property type="project" value="UniProtKB-SubCell"/>
</dbReference>
<dbReference type="AlphaFoldDB" id="A0A643C0E0"/>
<feature type="transmembrane region" description="Helical" evidence="25">
    <location>
        <begin position="254"/>
        <end position="282"/>
    </location>
</feature>
<evidence type="ECO:0000256" key="9">
    <source>
        <dbReference type="ARBA" id="ARBA00022692"/>
    </source>
</evidence>
<dbReference type="GO" id="GO:0022008">
    <property type="term" value="P:neurogenesis"/>
    <property type="evidence" value="ECO:0007669"/>
    <property type="project" value="TreeGrafter"/>
</dbReference>
<dbReference type="GO" id="GO:0006955">
    <property type="term" value="P:immune response"/>
    <property type="evidence" value="ECO:0007669"/>
    <property type="project" value="TreeGrafter"/>
</dbReference>
<dbReference type="PRINTS" id="PR00657">
    <property type="entry name" value="CCCHEMOKINER"/>
</dbReference>
<dbReference type="InterPro" id="IPR001277">
    <property type="entry name" value="CXCR4/ACKR2"/>
</dbReference>
<evidence type="ECO:0000256" key="4">
    <source>
        <dbReference type="ARBA" id="ARBA00004603"/>
    </source>
</evidence>
<evidence type="ECO:0000256" key="18">
    <source>
        <dbReference type="ARBA" id="ARBA00023180"/>
    </source>
</evidence>
<evidence type="ECO:0000256" key="14">
    <source>
        <dbReference type="ARBA" id="ARBA00023040"/>
    </source>
</evidence>
<dbReference type="PANTHER" id="PTHR10489:SF594">
    <property type="entry name" value="C-X-C CHEMOKINE RECEPTOR TYPE 4"/>
    <property type="match status" value="1"/>
</dbReference>
<dbReference type="GO" id="GO:0019957">
    <property type="term" value="F:C-C chemokine binding"/>
    <property type="evidence" value="ECO:0007669"/>
    <property type="project" value="TreeGrafter"/>
</dbReference>
<keyword evidence="10" id="KW-0967">Endosome</keyword>
<comment type="function">
    <text evidence="22">Receptor for the C-X-C chemokine CXCL12/SDF-1 that transduces a signal by increasing intracellular calcium ion levels and enhancing MAPK1/MAPK3 activation. Involved in the AKT signaling cascade. Plays a role in regulation of cell migration, e.g. during wound healing. Acts as a receptor for extracellular ubiquitin; leading to enhanced intracellular calcium ions and reduced cellular cAMP levels. Binds bacterial lipopolysaccharide (LPS) et mediates LPS-induced inflammatory response, including TNF secretion by monocytes. Involved in hematopoiesis and in cardiac ventricular septum formation. Also plays an essential role in vascularization of the gastrointestinal tract, probably by regulating vascular branching and/or remodeling processes in endothelial cells. Involved in cerebellar development. In the CNS, could mediate hippocampal-neuron survival.</text>
</comment>
<dbReference type="OrthoDB" id="8413490at2759"/>
<evidence type="ECO:0000256" key="3">
    <source>
        <dbReference type="ARBA" id="ARBA00004412"/>
    </source>
</evidence>
<dbReference type="SUPFAM" id="SSF81321">
    <property type="entry name" value="Family A G protein-coupled receptor-like"/>
    <property type="match status" value="1"/>
</dbReference>
<keyword evidence="11" id="KW-0965">Cell junction</keyword>
<feature type="transmembrane region" description="Helical" evidence="25">
    <location>
        <begin position="302"/>
        <end position="326"/>
    </location>
</feature>
<dbReference type="PROSITE" id="PS50262">
    <property type="entry name" value="G_PROTEIN_RECEP_F1_2"/>
    <property type="match status" value="1"/>
</dbReference>
<feature type="region of interest" description="Disordered" evidence="24">
    <location>
        <begin position="1"/>
        <end position="25"/>
    </location>
</feature>
<evidence type="ECO:0000256" key="5">
    <source>
        <dbReference type="ARBA" id="ARBA00004651"/>
    </source>
</evidence>
<evidence type="ECO:0000256" key="2">
    <source>
        <dbReference type="ARBA" id="ARBA00004371"/>
    </source>
</evidence>
<reference evidence="27 28" key="1">
    <citation type="journal article" date="2019" name="PLoS ONE">
        <title>Genomic analyses reveal an absence of contemporary introgressive admixture between fin whales and blue whales, despite known hybrids.</title>
        <authorList>
            <person name="Westbury M.V."/>
            <person name="Petersen B."/>
            <person name="Lorenzen E.D."/>
        </authorList>
    </citation>
    <scope>NUCLEOTIDE SEQUENCE [LARGE SCALE GENOMIC DNA]</scope>
    <source>
        <strain evidence="27">FinWhale-01</strain>
    </source>
</reference>
<dbReference type="GO" id="GO:0005764">
    <property type="term" value="C:lysosome"/>
    <property type="evidence" value="ECO:0007669"/>
    <property type="project" value="UniProtKB-SubCell"/>
</dbReference>
<dbReference type="Pfam" id="PF00001">
    <property type="entry name" value="7tm_1"/>
    <property type="match status" value="1"/>
</dbReference>
<evidence type="ECO:0000259" key="26">
    <source>
        <dbReference type="PROSITE" id="PS50262"/>
    </source>
</evidence>
<evidence type="ECO:0000256" key="24">
    <source>
        <dbReference type="SAM" id="MobiDB-lite"/>
    </source>
</evidence>